<dbReference type="NCBIfam" id="NF004684">
    <property type="entry name" value="PRK06027.1"/>
    <property type="match status" value="1"/>
</dbReference>
<sequence>MTREWTEITVIGEDDTGLIAEVTSFLFERDVNIVDIDQAVRDGTFRMTMQVDTSEMDPTQLQFQRDLEDLGDRFGVDTQVQFPSDCENQSIAVLVTKESHCLEALLEAWDNGDLDADIEVVVGNHDDLSSLSAEYGVPFHVIGDENGSPDEEELLDLLAEYDIDLIALARYIRILSPEVVFRYESQIINVHPSLLPAFPGAAAYRQALEEGARIAGVTAHYVTTDLDQGPIIAQRAFNVPPDATEADLERLGQPLEAEALLEAIQLHLDDELSVQFGRTELENPNETDAQLGAPEELNQMIPDRPIDGIDEQTADIDETATADD</sequence>
<evidence type="ECO:0000259" key="4">
    <source>
        <dbReference type="PROSITE" id="PS51671"/>
    </source>
</evidence>
<dbReference type="PANTHER" id="PTHR42706:SF1">
    <property type="entry name" value="FORMYLTETRAHYDROFOLATE DEFORMYLASE 2, MITOCHONDRIAL"/>
    <property type="match status" value="1"/>
</dbReference>
<dbReference type="RefSeq" id="WP_379695214.1">
    <property type="nucleotide sequence ID" value="NZ_JBHSXH010000011.1"/>
</dbReference>
<evidence type="ECO:0000256" key="2">
    <source>
        <dbReference type="ARBA" id="ARBA00022801"/>
    </source>
</evidence>
<dbReference type="GO" id="GO:0006730">
    <property type="term" value="P:one-carbon metabolic process"/>
    <property type="evidence" value="ECO:0007669"/>
    <property type="project" value="UniProtKB-KW"/>
</dbReference>
<dbReference type="AlphaFoldDB" id="A0ABD5U006"/>
<keyword evidence="6" id="KW-1185">Reference proteome</keyword>
<dbReference type="InterPro" id="IPR045865">
    <property type="entry name" value="ACT-like_dom_sf"/>
</dbReference>
<organism evidence="5 6">
    <name type="scientific">Halopelagius fulvigenes</name>
    <dbReference type="NCBI Taxonomy" id="1198324"/>
    <lineage>
        <taxon>Archaea</taxon>
        <taxon>Methanobacteriati</taxon>
        <taxon>Methanobacteriota</taxon>
        <taxon>Stenosarchaea group</taxon>
        <taxon>Halobacteria</taxon>
        <taxon>Halobacteriales</taxon>
        <taxon>Haloferacaceae</taxon>
    </lineage>
</organism>
<evidence type="ECO:0000256" key="3">
    <source>
        <dbReference type="SAM" id="MobiDB-lite"/>
    </source>
</evidence>
<dbReference type="InterPro" id="IPR036477">
    <property type="entry name" value="Formyl_transf_N_sf"/>
</dbReference>
<feature type="region of interest" description="Disordered" evidence="3">
    <location>
        <begin position="300"/>
        <end position="324"/>
    </location>
</feature>
<dbReference type="PIRSF" id="PIRSF036480">
    <property type="entry name" value="FormyFH4_hydr"/>
    <property type="match status" value="1"/>
</dbReference>
<dbReference type="SUPFAM" id="SSF55021">
    <property type="entry name" value="ACT-like"/>
    <property type="match status" value="1"/>
</dbReference>
<comment type="caution">
    <text evidence="5">The sequence shown here is derived from an EMBL/GenBank/DDBJ whole genome shotgun (WGS) entry which is preliminary data.</text>
</comment>
<feature type="domain" description="ACT" evidence="4">
    <location>
        <begin position="7"/>
        <end position="84"/>
    </location>
</feature>
<evidence type="ECO:0000313" key="5">
    <source>
        <dbReference type="EMBL" id="MFC6825216.1"/>
    </source>
</evidence>
<dbReference type="InterPro" id="IPR002912">
    <property type="entry name" value="ACT_dom"/>
</dbReference>
<accession>A0ABD5U006</accession>
<dbReference type="InterPro" id="IPR004810">
    <property type="entry name" value="PurU"/>
</dbReference>
<dbReference type="Gene3D" id="3.40.50.170">
    <property type="entry name" value="Formyl transferase, N-terminal domain"/>
    <property type="match status" value="1"/>
</dbReference>
<gene>
    <name evidence="5" type="ORF">ACFQEV_09445</name>
</gene>
<proteinExistence type="predicted"/>
<reference evidence="5 6" key="1">
    <citation type="journal article" date="2019" name="Int. J. Syst. Evol. Microbiol.">
        <title>The Global Catalogue of Microorganisms (GCM) 10K type strain sequencing project: providing services to taxonomists for standard genome sequencing and annotation.</title>
        <authorList>
            <consortium name="The Broad Institute Genomics Platform"/>
            <consortium name="The Broad Institute Genome Sequencing Center for Infectious Disease"/>
            <person name="Wu L."/>
            <person name="Ma J."/>
        </authorList>
    </citation>
    <scope>NUCLEOTIDE SEQUENCE [LARGE SCALE GENOMIC DNA]</scope>
    <source>
        <strain evidence="5 6">YIM 94188</strain>
    </source>
</reference>
<protein>
    <submittedName>
        <fullName evidence="5">Formyltetrahydrofolate deformylase</fullName>
        <ecNumber evidence="5">3.5.1.10</ecNumber>
    </submittedName>
</protein>
<dbReference type="Pfam" id="PF13740">
    <property type="entry name" value="ACT_6"/>
    <property type="match status" value="1"/>
</dbReference>
<keyword evidence="2 5" id="KW-0378">Hydrolase</keyword>
<dbReference type="PROSITE" id="PS51671">
    <property type="entry name" value="ACT"/>
    <property type="match status" value="1"/>
</dbReference>
<dbReference type="PRINTS" id="PR01575">
    <property type="entry name" value="FFH4HYDRLASE"/>
</dbReference>
<dbReference type="GO" id="GO:0008864">
    <property type="term" value="F:formyltetrahydrofolate deformylase activity"/>
    <property type="evidence" value="ECO:0007669"/>
    <property type="project" value="UniProtKB-EC"/>
</dbReference>
<evidence type="ECO:0000256" key="1">
    <source>
        <dbReference type="ARBA" id="ARBA00022563"/>
    </source>
</evidence>
<feature type="compositionally biased region" description="Acidic residues" evidence="3">
    <location>
        <begin position="308"/>
        <end position="324"/>
    </location>
</feature>
<keyword evidence="1" id="KW-0554">One-carbon metabolism</keyword>
<dbReference type="EC" id="3.5.1.10" evidence="5"/>
<dbReference type="PANTHER" id="PTHR42706">
    <property type="entry name" value="FORMYLTETRAHYDROFOLATE DEFORMYLASE"/>
    <property type="match status" value="1"/>
</dbReference>
<dbReference type="Pfam" id="PF00551">
    <property type="entry name" value="Formyl_trans_N"/>
    <property type="match status" value="1"/>
</dbReference>
<dbReference type="Proteomes" id="UP001596408">
    <property type="component" value="Unassembled WGS sequence"/>
</dbReference>
<name>A0ABD5U006_9EURY</name>
<dbReference type="EMBL" id="JBHSXH010000011">
    <property type="protein sequence ID" value="MFC6825216.1"/>
    <property type="molecule type" value="Genomic_DNA"/>
</dbReference>
<dbReference type="InterPro" id="IPR002376">
    <property type="entry name" value="Formyl_transf_N"/>
</dbReference>
<evidence type="ECO:0000313" key="6">
    <source>
        <dbReference type="Proteomes" id="UP001596408"/>
    </source>
</evidence>
<dbReference type="SUPFAM" id="SSF53328">
    <property type="entry name" value="Formyltransferase"/>
    <property type="match status" value="1"/>
</dbReference>
<dbReference type="Gene3D" id="3.30.70.260">
    <property type="match status" value="1"/>
</dbReference>